<keyword evidence="1" id="KW-0472">Membrane</keyword>
<feature type="transmembrane region" description="Helical" evidence="1">
    <location>
        <begin position="6"/>
        <end position="22"/>
    </location>
</feature>
<dbReference type="AlphaFoldDB" id="A0A1U7M373"/>
<reference evidence="2 3" key="1">
    <citation type="submission" date="2016-02" db="EMBL/GenBank/DDBJ databases">
        <title>Genome sequence of Tissierella creatinophila DSM 6911.</title>
        <authorList>
            <person name="Poehlein A."/>
            <person name="Daniel R."/>
        </authorList>
    </citation>
    <scope>NUCLEOTIDE SEQUENCE [LARGE SCALE GENOMIC DNA]</scope>
    <source>
        <strain evidence="2 3">DSM 6911</strain>
    </source>
</reference>
<comment type="caution">
    <text evidence="2">The sequence shown here is derived from an EMBL/GenBank/DDBJ whole genome shotgun (WGS) entry which is preliminary data.</text>
</comment>
<proteinExistence type="predicted"/>
<evidence type="ECO:0000256" key="1">
    <source>
        <dbReference type="SAM" id="Phobius"/>
    </source>
</evidence>
<dbReference type="EMBL" id="LTDM01000065">
    <property type="protein sequence ID" value="OLS01648.1"/>
    <property type="molecule type" value="Genomic_DNA"/>
</dbReference>
<sequence>MTRISNIIILIVVNINMILLFSQNEIDLKIESRLAKLIIKIIRTISDPMYLNFFILFMERILHF</sequence>
<keyword evidence="1" id="KW-1133">Transmembrane helix</keyword>
<accession>A0A1U7M373</accession>
<evidence type="ECO:0000313" key="2">
    <source>
        <dbReference type="EMBL" id="OLS01648.1"/>
    </source>
</evidence>
<evidence type="ECO:0000313" key="3">
    <source>
        <dbReference type="Proteomes" id="UP000186112"/>
    </source>
</evidence>
<name>A0A1U7M373_TISCR</name>
<protein>
    <submittedName>
        <fullName evidence="2">Uncharacterized protein</fullName>
    </submittedName>
</protein>
<organism evidence="2 3">
    <name type="scientific">Tissierella creatinophila DSM 6911</name>
    <dbReference type="NCBI Taxonomy" id="1123403"/>
    <lineage>
        <taxon>Bacteria</taxon>
        <taxon>Bacillati</taxon>
        <taxon>Bacillota</taxon>
        <taxon>Tissierellia</taxon>
        <taxon>Tissierellales</taxon>
        <taxon>Tissierellaceae</taxon>
        <taxon>Tissierella</taxon>
    </lineage>
</organism>
<keyword evidence="1" id="KW-0812">Transmembrane</keyword>
<dbReference type="Proteomes" id="UP000186112">
    <property type="component" value="Unassembled WGS sequence"/>
</dbReference>
<keyword evidence="3" id="KW-1185">Reference proteome</keyword>
<gene>
    <name evidence="2" type="ORF">TICRE_24720</name>
</gene>